<gene>
    <name evidence="3" type="primary">20341855</name>
    <name evidence="2" type="ORF">GGTG_01397</name>
</gene>
<dbReference type="EMBL" id="GL385395">
    <property type="protein sequence ID" value="EJT81417.1"/>
    <property type="molecule type" value="Genomic_DNA"/>
</dbReference>
<name>J3NJG5_GAET3</name>
<organism evidence="2">
    <name type="scientific">Gaeumannomyces tritici (strain R3-111a-1)</name>
    <name type="common">Wheat and barley take-all root rot fungus</name>
    <name type="synonym">Gaeumannomyces graminis var. tritici</name>
    <dbReference type="NCBI Taxonomy" id="644352"/>
    <lineage>
        <taxon>Eukaryota</taxon>
        <taxon>Fungi</taxon>
        <taxon>Dikarya</taxon>
        <taxon>Ascomycota</taxon>
        <taxon>Pezizomycotina</taxon>
        <taxon>Sordariomycetes</taxon>
        <taxon>Sordariomycetidae</taxon>
        <taxon>Magnaporthales</taxon>
        <taxon>Magnaporthaceae</taxon>
        <taxon>Gaeumannomyces</taxon>
    </lineage>
</organism>
<reference evidence="4" key="1">
    <citation type="submission" date="2010-07" db="EMBL/GenBank/DDBJ databases">
        <title>The genome sequence of Gaeumannomyces graminis var. tritici strain R3-111a-1.</title>
        <authorList>
            <consortium name="The Broad Institute Genome Sequencing Platform"/>
            <person name="Ma L.-J."/>
            <person name="Dead R."/>
            <person name="Young S."/>
            <person name="Zeng Q."/>
            <person name="Koehrsen M."/>
            <person name="Alvarado L."/>
            <person name="Berlin A."/>
            <person name="Chapman S.B."/>
            <person name="Chen Z."/>
            <person name="Freedman E."/>
            <person name="Gellesch M."/>
            <person name="Goldberg J."/>
            <person name="Griggs A."/>
            <person name="Gujja S."/>
            <person name="Heilman E.R."/>
            <person name="Heiman D."/>
            <person name="Hepburn T."/>
            <person name="Howarth C."/>
            <person name="Jen D."/>
            <person name="Larson L."/>
            <person name="Mehta T."/>
            <person name="Neiman D."/>
            <person name="Pearson M."/>
            <person name="Roberts A."/>
            <person name="Saif S."/>
            <person name="Shea T."/>
            <person name="Shenoy N."/>
            <person name="Sisk P."/>
            <person name="Stolte C."/>
            <person name="Sykes S."/>
            <person name="Walk T."/>
            <person name="White J."/>
            <person name="Yandava C."/>
            <person name="Haas B."/>
            <person name="Nusbaum C."/>
            <person name="Birren B."/>
        </authorList>
    </citation>
    <scope>NUCLEOTIDE SEQUENCE [LARGE SCALE GENOMIC DNA]</scope>
    <source>
        <strain evidence="4">R3-111a-1</strain>
    </source>
</reference>
<dbReference type="HOGENOM" id="CLU_1111461_0_0_1"/>
<evidence type="ECO:0000313" key="2">
    <source>
        <dbReference type="EMBL" id="EJT81417.1"/>
    </source>
</evidence>
<reference evidence="3" key="4">
    <citation type="journal article" date="2015" name="G3 (Bethesda)">
        <title>Genome sequences of three phytopathogenic species of the Magnaporthaceae family of fungi.</title>
        <authorList>
            <person name="Okagaki L.H."/>
            <person name="Nunes C.C."/>
            <person name="Sailsbery J."/>
            <person name="Clay B."/>
            <person name="Brown D."/>
            <person name="John T."/>
            <person name="Oh Y."/>
            <person name="Young N."/>
            <person name="Fitzgerald M."/>
            <person name="Haas B.J."/>
            <person name="Zeng Q."/>
            <person name="Young S."/>
            <person name="Adiconis X."/>
            <person name="Fan L."/>
            <person name="Levin J.Z."/>
            <person name="Mitchell T.K."/>
            <person name="Okubara P.A."/>
            <person name="Farman M.L."/>
            <person name="Kohn L.M."/>
            <person name="Birren B."/>
            <person name="Ma L.-J."/>
            <person name="Dean R.A."/>
        </authorList>
    </citation>
    <scope>NUCLEOTIDE SEQUENCE</scope>
    <source>
        <strain evidence="3">R3-111a-1</strain>
    </source>
</reference>
<keyword evidence="4" id="KW-1185">Reference proteome</keyword>
<evidence type="ECO:0000313" key="4">
    <source>
        <dbReference type="Proteomes" id="UP000006039"/>
    </source>
</evidence>
<reference evidence="3" key="5">
    <citation type="submission" date="2018-04" db="UniProtKB">
        <authorList>
            <consortium name="EnsemblFungi"/>
        </authorList>
    </citation>
    <scope>IDENTIFICATION</scope>
    <source>
        <strain evidence="3">R3-111a-1</strain>
    </source>
</reference>
<reference evidence="2" key="3">
    <citation type="submission" date="2010-09" db="EMBL/GenBank/DDBJ databases">
        <title>Annotation of Gaeumannomyces graminis var. tritici R3-111a-1.</title>
        <authorList>
            <consortium name="The Broad Institute Genome Sequencing Platform"/>
            <person name="Ma L.-J."/>
            <person name="Dead R."/>
            <person name="Young S.K."/>
            <person name="Zeng Q."/>
            <person name="Gargeya S."/>
            <person name="Fitzgerald M."/>
            <person name="Haas B."/>
            <person name="Abouelleil A."/>
            <person name="Alvarado L."/>
            <person name="Arachchi H.M."/>
            <person name="Berlin A."/>
            <person name="Brown A."/>
            <person name="Chapman S.B."/>
            <person name="Chen Z."/>
            <person name="Dunbar C."/>
            <person name="Freedman E."/>
            <person name="Gearin G."/>
            <person name="Gellesch M."/>
            <person name="Goldberg J."/>
            <person name="Griggs A."/>
            <person name="Gujja S."/>
            <person name="Heiman D."/>
            <person name="Howarth C."/>
            <person name="Larson L."/>
            <person name="Lui A."/>
            <person name="MacDonald P.J.P."/>
            <person name="Mehta T."/>
            <person name="Montmayeur A."/>
            <person name="Murphy C."/>
            <person name="Neiman D."/>
            <person name="Pearson M."/>
            <person name="Priest M."/>
            <person name="Roberts A."/>
            <person name="Saif S."/>
            <person name="Shea T."/>
            <person name="Shenoy N."/>
            <person name="Sisk P."/>
            <person name="Stolte C."/>
            <person name="Sykes S."/>
            <person name="Yandava C."/>
            <person name="Wortman J."/>
            <person name="Nusbaum C."/>
            <person name="Birren B."/>
        </authorList>
    </citation>
    <scope>NUCLEOTIDE SEQUENCE</scope>
    <source>
        <strain evidence="2">R3-111a-1</strain>
    </source>
</reference>
<dbReference type="EnsemblFungi" id="EJT81417">
    <property type="protein sequence ID" value="EJT81417"/>
    <property type="gene ID" value="GGTG_01397"/>
</dbReference>
<feature type="region of interest" description="Disordered" evidence="1">
    <location>
        <begin position="90"/>
        <end position="121"/>
    </location>
</feature>
<sequence length="250" mass="27785">MHIDDKHANRIRAIWNGGYYETSSAWDIHTLLLSFPSNKGGLGEKRRPGWHEVPVGTERKEAAEAFVREVLRKQRPDEVVIKPLPARPSRFQKLFPDRGRDAVSEESDDTEPAQEAAEPDNMKYHAYPVVTSNSWAGGVQNPATCAQPDGWWRAQDGAGGPALQSQPVPENRHLDIATTVADTPNTSTRRRVAPNISLWSDDEDDMVEDSSSREPAPTALTGTGIGLGSLPGKKHERWMVRDWRRPAPPT</sequence>
<dbReference type="RefSeq" id="XP_009217426.1">
    <property type="nucleotide sequence ID" value="XM_009219162.1"/>
</dbReference>
<evidence type="ECO:0000256" key="1">
    <source>
        <dbReference type="SAM" id="MobiDB-lite"/>
    </source>
</evidence>
<feature type="region of interest" description="Disordered" evidence="1">
    <location>
        <begin position="182"/>
        <end position="234"/>
    </location>
</feature>
<protein>
    <submittedName>
        <fullName evidence="2 3">Uncharacterized protein</fullName>
    </submittedName>
</protein>
<dbReference type="VEuPathDB" id="FungiDB:GGTG_01397"/>
<dbReference type="Proteomes" id="UP000006039">
    <property type="component" value="Unassembled WGS sequence"/>
</dbReference>
<proteinExistence type="predicted"/>
<dbReference type="GeneID" id="20341855"/>
<reference evidence="2" key="2">
    <citation type="submission" date="2010-07" db="EMBL/GenBank/DDBJ databases">
        <authorList>
            <consortium name="The Broad Institute Genome Sequencing Platform"/>
            <consortium name="Broad Institute Genome Sequencing Center for Infectious Disease"/>
            <person name="Ma L.-J."/>
            <person name="Dead R."/>
            <person name="Young S."/>
            <person name="Zeng Q."/>
            <person name="Koehrsen M."/>
            <person name="Alvarado L."/>
            <person name="Berlin A."/>
            <person name="Chapman S.B."/>
            <person name="Chen Z."/>
            <person name="Freedman E."/>
            <person name="Gellesch M."/>
            <person name="Goldberg J."/>
            <person name="Griggs A."/>
            <person name="Gujja S."/>
            <person name="Heilman E.R."/>
            <person name="Heiman D."/>
            <person name="Hepburn T."/>
            <person name="Howarth C."/>
            <person name="Jen D."/>
            <person name="Larson L."/>
            <person name="Mehta T."/>
            <person name="Neiman D."/>
            <person name="Pearson M."/>
            <person name="Roberts A."/>
            <person name="Saif S."/>
            <person name="Shea T."/>
            <person name="Shenoy N."/>
            <person name="Sisk P."/>
            <person name="Stolte C."/>
            <person name="Sykes S."/>
            <person name="Walk T."/>
            <person name="White J."/>
            <person name="Yandava C."/>
            <person name="Haas B."/>
            <person name="Nusbaum C."/>
            <person name="Birren B."/>
        </authorList>
    </citation>
    <scope>NUCLEOTIDE SEQUENCE</scope>
    <source>
        <strain evidence="2">R3-111a-1</strain>
    </source>
</reference>
<accession>J3NJG5</accession>
<evidence type="ECO:0000313" key="3">
    <source>
        <dbReference type="EnsemblFungi" id="EJT81417"/>
    </source>
</evidence>
<dbReference type="AlphaFoldDB" id="J3NJG5"/>